<keyword evidence="2" id="KW-0472">Membrane</keyword>
<dbReference type="InterPro" id="IPR036737">
    <property type="entry name" value="OmpA-like_sf"/>
</dbReference>
<dbReference type="PANTHER" id="PTHR30441:SF8">
    <property type="entry name" value="DUF748 DOMAIN-CONTAINING PROTEIN"/>
    <property type="match status" value="1"/>
</dbReference>
<feature type="region of interest" description="Disordered" evidence="1">
    <location>
        <begin position="1123"/>
        <end position="1146"/>
    </location>
</feature>
<feature type="region of interest" description="Disordered" evidence="1">
    <location>
        <begin position="705"/>
        <end position="724"/>
    </location>
</feature>
<reference evidence="3 4" key="1">
    <citation type="submission" date="2023-03" db="EMBL/GenBank/DDBJ databases">
        <authorList>
            <person name="Pearce D."/>
        </authorList>
    </citation>
    <scope>NUCLEOTIDE SEQUENCE [LARGE SCALE GENOMIC DNA]</scope>
    <source>
        <strain evidence="3">Msz</strain>
    </source>
</reference>
<evidence type="ECO:0000313" key="3">
    <source>
        <dbReference type="EMBL" id="CAI8955020.1"/>
    </source>
</evidence>
<organism evidence="3 4">
    <name type="scientific">Methylocaldum szegediense</name>
    <dbReference type="NCBI Taxonomy" id="73780"/>
    <lineage>
        <taxon>Bacteria</taxon>
        <taxon>Pseudomonadati</taxon>
        <taxon>Pseudomonadota</taxon>
        <taxon>Gammaproteobacteria</taxon>
        <taxon>Methylococcales</taxon>
        <taxon>Methylococcaceae</taxon>
        <taxon>Methylocaldum</taxon>
    </lineage>
</organism>
<feature type="transmembrane region" description="Helical" evidence="2">
    <location>
        <begin position="12"/>
        <end position="35"/>
    </location>
</feature>
<feature type="region of interest" description="Disordered" evidence="1">
    <location>
        <begin position="335"/>
        <end position="359"/>
    </location>
</feature>
<proteinExistence type="predicted"/>
<evidence type="ECO:0008006" key="5">
    <source>
        <dbReference type="Google" id="ProtNLM"/>
    </source>
</evidence>
<protein>
    <recommendedName>
        <fullName evidence="5">DUF748 domain-containing protein</fullName>
    </recommendedName>
</protein>
<keyword evidence="2" id="KW-0812">Transmembrane</keyword>
<evidence type="ECO:0000256" key="2">
    <source>
        <dbReference type="SAM" id="Phobius"/>
    </source>
</evidence>
<dbReference type="Pfam" id="PF05359">
    <property type="entry name" value="DUF748"/>
    <property type="match status" value="1"/>
</dbReference>
<keyword evidence="4" id="KW-1185">Reference proteome</keyword>
<dbReference type="InterPro" id="IPR008023">
    <property type="entry name" value="DUF748"/>
</dbReference>
<dbReference type="Proteomes" id="UP001162030">
    <property type="component" value="Chromosome"/>
</dbReference>
<feature type="region of interest" description="Disordered" evidence="1">
    <location>
        <begin position="482"/>
        <end position="504"/>
    </location>
</feature>
<dbReference type="Gene3D" id="3.30.1330.60">
    <property type="entry name" value="OmpA-like domain"/>
    <property type="match status" value="1"/>
</dbReference>
<dbReference type="RefSeq" id="WP_026609866.1">
    <property type="nucleotide sequence ID" value="NZ_OX458333.1"/>
</dbReference>
<dbReference type="InterPro" id="IPR052894">
    <property type="entry name" value="AsmA-related"/>
</dbReference>
<gene>
    <name evidence="3" type="ORF">MSZNOR_4534</name>
</gene>
<dbReference type="PANTHER" id="PTHR30441">
    <property type="entry name" value="DUF748 DOMAIN-CONTAINING PROTEIN"/>
    <property type="match status" value="1"/>
</dbReference>
<evidence type="ECO:0000313" key="4">
    <source>
        <dbReference type="Proteomes" id="UP001162030"/>
    </source>
</evidence>
<accession>A0ABM9I8F7</accession>
<keyword evidence="2" id="KW-1133">Transmembrane helix</keyword>
<dbReference type="EMBL" id="OX458333">
    <property type="protein sequence ID" value="CAI8955020.1"/>
    <property type="molecule type" value="Genomic_DNA"/>
</dbReference>
<sequence length="1146" mass="125173">MNRLVRIARNPWILTLAAVLMIYALAGFSLVPFLVQRYVPKVAAEQLKRDASIGVVNFNPFSFALEARDFKLNDTDGQPVFQLGRLFVNFELESIFRRAWTFSDLRLENPSLRAVVDEDGKLNLAKIAEARPKPQEPEQPDKPLPRFLLKHFELTNGSVQYADYSKDTDIVETVSPIDLTLDMLTTLPDKTGTYELALKLADGGTLEWRGNLSLQPLLSEGNLRLDAFNLAIPWKHLRDRLNLAEPSGVAALSAHYRYSQNGEKTDLSLNNLALKLSQLRFTMPDTDEPILTLEKIETGNAEFDLASRSITVPSLVIEKGQVRASVDASGSLNWQGLVKDQPNSSPSNPSNPPQGTEPEIPWKLTVENFKIADVGVAYADASRRSPYVVSVDRFGLDLKAQAEVGAGTTKADIGGLAATLNGIALSEPGSTAPLAAWDVLELADGHLDLEKREAIIGRAALKGGNARIVRDKAGTIHLAELFAPKTEETSPKSPATEAPADKSGNQPWHFALNAFALEGFALGVVDHSYSSEIAYDFEDIEVDLKNLTNDDETPVEFDTSLKVKQGGTLKATGTASLKGDRADAKIEMERINLKGLHPLVAEFAKLKLESGDLSTTMNVEFVQTPKAPSIRSKGVLSVSDLLLKETETGQRFLSWKKLSATAIDFSLEPNRLSIQEIRIDQPGSKITIFEDRSTNLAAIFKERNPKARAPKAAASPKPAKQDSKKPFPVTVERVRVENGVVDFSDLSLVFPFGALIHDFNGTITDISTSASGGTHLAFTGRVDAFGSVTVDGALNPLQQKKFSDIEVTFRNVAMTSLSPYSATFAGRKIQSGKLDLDLQYKIDNSHLKSDNTIVLDNFTLGERVESPNAVSLPLDLAVAVLTDSQGRINVSVPVEGDVDSPEFRYGKLIWEAVTTVVKKAVTAPFRMIGSVFAGEEEHPETVLFGPGSYTLPPPEKEKLKKVAEAMEKRPMLKLTIHGRFDPKRDGEALKALHVRQAVAEKLDMGLKPGEDPGPLAFTNAKTQRALEDLVVERGGPKALEEIQADYEKKTGKRPQRVSRMLALIGRGSEDQDFYERLFEHLVSNAPPLPTSELEALADRRAKAIQQELIGLPGVDRTHVGIGKAESTSDEVDGQVPSRLELGAVGD</sequence>
<evidence type="ECO:0000256" key="1">
    <source>
        <dbReference type="SAM" id="MobiDB-lite"/>
    </source>
</evidence>
<name>A0ABM9I8F7_9GAMM</name>